<organism evidence="2 3">
    <name type="scientific">Hypothenemus hampei</name>
    <name type="common">Coffee berry borer</name>
    <dbReference type="NCBI Taxonomy" id="57062"/>
    <lineage>
        <taxon>Eukaryota</taxon>
        <taxon>Metazoa</taxon>
        <taxon>Ecdysozoa</taxon>
        <taxon>Arthropoda</taxon>
        <taxon>Hexapoda</taxon>
        <taxon>Insecta</taxon>
        <taxon>Pterygota</taxon>
        <taxon>Neoptera</taxon>
        <taxon>Endopterygota</taxon>
        <taxon>Coleoptera</taxon>
        <taxon>Polyphaga</taxon>
        <taxon>Cucujiformia</taxon>
        <taxon>Curculionidae</taxon>
        <taxon>Scolytinae</taxon>
        <taxon>Hypothenemus</taxon>
    </lineage>
</organism>
<comment type="caution">
    <text evidence="2">The sequence shown here is derived from an EMBL/GenBank/DDBJ whole genome shotgun (WGS) entry which is preliminary data.</text>
</comment>
<protein>
    <submittedName>
        <fullName evidence="2">Uncharacterized protein</fullName>
    </submittedName>
</protein>
<gene>
    <name evidence="2" type="ORF">ABEB36_013669</name>
</gene>
<dbReference type="EMBL" id="JBDJPC010000011">
    <property type="protein sequence ID" value="KAL1489734.1"/>
    <property type="molecule type" value="Genomic_DNA"/>
</dbReference>
<feature type="signal peptide" evidence="1">
    <location>
        <begin position="1"/>
        <end position="23"/>
    </location>
</feature>
<dbReference type="AlphaFoldDB" id="A0ABD1E543"/>
<proteinExistence type="predicted"/>
<evidence type="ECO:0000256" key="1">
    <source>
        <dbReference type="SAM" id="SignalP"/>
    </source>
</evidence>
<evidence type="ECO:0000313" key="2">
    <source>
        <dbReference type="EMBL" id="KAL1489734.1"/>
    </source>
</evidence>
<keyword evidence="3" id="KW-1185">Reference proteome</keyword>
<sequence>MTMLKTCCLLFTILSCLIITVNSERTQRDETYFKPYLYPRGGDNQNYEPLNVPLQESPLYILGTDSFLPFAPDTTLASPKFKISPVAYSNSIEKPVQEPSDPVPQPPRITAVIPLQPPPAVPVNAAAANVPANNGAVFLGSGALGVVNLGNGAFALGSGGIGYSNIRQQPRPSGQSPLYPPLAATPNLVPAATPSQPPLSIPQPNLAGQLTPDGAYQFNSPLFTPQTRQMKEVDQNGYERLSSPGFGNQTPRIRPIKTRMNYATLTVPQVTVEIAHPNQMAQPGFGDPIPRLPPQAIKFVN</sequence>
<accession>A0ABD1E543</accession>
<feature type="chain" id="PRO_5044844842" evidence="1">
    <location>
        <begin position="24"/>
        <end position="301"/>
    </location>
</feature>
<name>A0ABD1E543_HYPHA</name>
<dbReference type="PROSITE" id="PS51257">
    <property type="entry name" value="PROKAR_LIPOPROTEIN"/>
    <property type="match status" value="1"/>
</dbReference>
<reference evidence="2 3" key="1">
    <citation type="submission" date="2024-05" db="EMBL/GenBank/DDBJ databases">
        <title>Genetic variation in Jamaican populations of the coffee berry borer (Hypothenemus hampei).</title>
        <authorList>
            <person name="Errbii M."/>
            <person name="Myrie A."/>
        </authorList>
    </citation>
    <scope>NUCLEOTIDE SEQUENCE [LARGE SCALE GENOMIC DNA]</scope>
    <source>
        <strain evidence="2">JA-Hopewell-2020-01-JO</strain>
        <tissue evidence="2">Whole body</tissue>
    </source>
</reference>
<keyword evidence="1" id="KW-0732">Signal</keyword>
<evidence type="ECO:0000313" key="3">
    <source>
        <dbReference type="Proteomes" id="UP001566132"/>
    </source>
</evidence>
<dbReference type="Proteomes" id="UP001566132">
    <property type="component" value="Unassembled WGS sequence"/>
</dbReference>